<accession>A0ACC0ELQ2</accession>
<reference evidence="2" key="1">
    <citation type="journal article" date="2018" name="BMC Genomics">
        <title>Genomic insights into host adaptation between the wheat stripe rust pathogen (Puccinia striiformis f. sp. tritici) and the barley stripe rust pathogen (Puccinia striiformis f. sp. hordei).</title>
        <authorList>
            <person name="Xia C."/>
            <person name="Wang M."/>
            <person name="Yin C."/>
            <person name="Cornejo O.E."/>
            <person name="Hulbert S.H."/>
            <person name="Chen X."/>
        </authorList>
    </citation>
    <scope>NUCLEOTIDE SEQUENCE [LARGE SCALE GENOMIC DNA]</scope>
    <source>
        <strain evidence="2">93-210</strain>
    </source>
</reference>
<keyword evidence="2" id="KW-1185">Reference proteome</keyword>
<dbReference type="EMBL" id="CM045869">
    <property type="protein sequence ID" value="KAI7955129.1"/>
    <property type="molecule type" value="Genomic_DNA"/>
</dbReference>
<protein>
    <submittedName>
        <fullName evidence="1">Uncharacterized protein</fullName>
    </submittedName>
</protein>
<proteinExistence type="predicted"/>
<name>A0ACC0ELQ2_9BASI</name>
<evidence type="ECO:0000313" key="2">
    <source>
        <dbReference type="Proteomes" id="UP001060170"/>
    </source>
</evidence>
<organism evidence="1 2">
    <name type="scientific">Puccinia striiformis f. sp. tritici</name>
    <dbReference type="NCBI Taxonomy" id="168172"/>
    <lineage>
        <taxon>Eukaryota</taxon>
        <taxon>Fungi</taxon>
        <taxon>Dikarya</taxon>
        <taxon>Basidiomycota</taxon>
        <taxon>Pucciniomycotina</taxon>
        <taxon>Pucciniomycetes</taxon>
        <taxon>Pucciniales</taxon>
        <taxon>Pucciniaceae</taxon>
        <taxon>Puccinia</taxon>
    </lineage>
</organism>
<comment type="caution">
    <text evidence="1">The sequence shown here is derived from an EMBL/GenBank/DDBJ whole genome shotgun (WGS) entry which is preliminary data.</text>
</comment>
<sequence length="162" mass="18422">MSEGYKQWHLLSVPIEGPWKNPRRLRFISKQLFQSPAPDDMKEEQEAIPERTAGSLEADLGFQTEDHQEEPILAWSNICRSQSCIWEYLKSTQTTKESVCGCHSIISQVSQTFAVLHFYNPLCFGFHSSGACESRSFPQGEILSQRVVWTKCKPAISIQKVA</sequence>
<dbReference type="Proteomes" id="UP001060170">
    <property type="component" value="Chromosome 5"/>
</dbReference>
<reference evidence="2" key="2">
    <citation type="journal article" date="2018" name="Mol. Plant Microbe Interact.">
        <title>Genome sequence resources for the wheat stripe rust pathogen (Puccinia striiformis f. sp. tritici) and the barley stripe rust pathogen (Puccinia striiformis f. sp. hordei).</title>
        <authorList>
            <person name="Xia C."/>
            <person name="Wang M."/>
            <person name="Yin C."/>
            <person name="Cornejo O.E."/>
            <person name="Hulbert S.H."/>
            <person name="Chen X."/>
        </authorList>
    </citation>
    <scope>NUCLEOTIDE SEQUENCE [LARGE SCALE GENOMIC DNA]</scope>
    <source>
        <strain evidence="2">93-210</strain>
    </source>
</reference>
<evidence type="ECO:0000313" key="1">
    <source>
        <dbReference type="EMBL" id="KAI7955129.1"/>
    </source>
</evidence>
<reference evidence="1 2" key="3">
    <citation type="journal article" date="2022" name="Microbiol. Spectr.">
        <title>Folding features and dynamics of 3D genome architecture in plant fungal pathogens.</title>
        <authorList>
            <person name="Xia C."/>
        </authorList>
    </citation>
    <scope>NUCLEOTIDE SEQUENCE [LARGE SCALE GENOMIC DNA]</scope>
    <source>
        <strain evidence="1 2">93-210</strain>
    </source>
</reference>
<gene>
    <name evidence="1" type="ORF">MJO28_005529</name>
</gene>